<dbReference type="AlphaFoldDB" id="A0A0A1T5W0"/>
<evidence type="ECO:0008006" key="3">
    <source>
        <dbReference type="Google" id="ProtNLM"/>
    </source>
</evidence>
<protein>
    <recommendedName>
        <fullName evidence="3">Aminoglycoside phosphotransferase domain-containing protein</fullName>
    </recommendedName>
</protein>
<keyword evidence="2" id="KW-1185">Reference proteome</keyword>
<dbReference type="Proteomes" id="UP000039046">
    <property type="component" value="Unassembled WGS sequence"/>
</dbReference>
<dbReference type="HOGENOM" id="CLU_1548700_0_0_1"/>
<sequence>MTASAFFQHRIERQLARVRDGQLPGIIEKDCFDQLELLHKVLGQDVDNTLFALDHGNLKPNHIIFDENNNIKCIVGWGNAATAPVASAARLPGMLWSKESAHDIPSQETLQDRRDYVESYASQDAEAANLMRKWQNGKNVDFRTPYFESIASKGMLKSMASVGWALSYDVLTQ</sequence>
<organism evidence="1 2">
    <name type="scientific">[Torrubiella] hemipterigena</name>
    <dbReference type="NCBI Taxonomy" id="1531966"/>
    <lineage>
        <taxon>Eukaryota</taxon>
        <taxon>Fungi</taxon>
        <taxon>Dikarya</taxon>
        <taxon>Ascomycota</taxon>
        <taxon>Pezizomycotina</taxon>
        <taxon>Sordariomycetes</taxon>
        <taxon>Hypocreomycetidae</taxon>
        <taxon>Hypocreales</taxon>
        <taxon>Clavicipitaceae</taxon>
        <taxon>Clavicipitaceae incertae sedis</taxon>
        <taxon>'Torrubiella' clade</taxon>
    </lineage>
</organism>
<name>A0A0A1T5W0_9HYPO</name>
<gene>
    <name evidence="1" type="ORF">VHEMI05965</name>
</gene>
<accession>A0A0A1T5W0</accession>
<reference evidence="1 2" key="1">
    <citation type="journal article" date="2015" name="Genome Announc.">
        <title>Draft Genome Sequence and Gene Annotation of the Entomopathogenic Fungus Verticillium hemipterigenum.</title>
        <authorList>
            <person name="Horn F."/>
            <person name="Habel A."/>
            <person name="Scharf D.H."/>
            <person name="Dworschak J."/>
            <person name="Brakhage A.A."/>
            <person name="Guthke R."/>
            <person name="Hertweck C."/>
            <person name="Linde J."/>
        </authorList>
    </citation>
    <scope>NUCLEOTIDE SEQUENCE [LARGE SCALE GENOMIC DNA]</scope>
</reference>
<dbReference type="OrthoDB" id="5327538at2759"/>
<evidence type="ECO:0000313" key="2">
    <source>
        <dbReference type="Proteomes" id="UP000039046"/>
    </source>
</evidence>
<evidence type="ECO:0000313" key="1">
    <source>
        <dbReference type="EMBL" id="CEJ90164.1"/>
    </source>
</evidence>
<dbReference type="EMBL" id="CDHN01000003">
    <property type="protein sequence ID" value="CEJ90164.1"/>
    <property type="molecule type" value="Genomic_DNA"/>
</dbReference>
<proteinExistence type="predicted"/>